<evidence type="ECO:0000313" key="1">
    <source>
        <dbReference type="EMBL" id="QHS86134.1"/>
    </source>
</evidence>
<dbReference type="EMBL" id="MN739051">
    <property type="protein sequence ID" value="QHS86134.1"/>
    <property type="molecule type" value="Genomic_DNA"/>
</dbReference>
<proteinExistence type="predicted"/>
<accession>A0A6C0B2U4</accession>
<organism evidence="1">
    <name type="scientific">viral metagenome</name>
    <dbReference type="NCBI Taxonomy" id="1070528"/>
    <lineage>
        <taxon>unclassified sequences</taxon>
        <taxon>metagenomes</taxon>
        <taxon>organismal metagenomes</taxon>
    </lineage>
</organism>
<protein>
    <submittedName>
        <fullName evidence="1">Uncharacterized protein</fullName>
    </submittedName>
</protein>
<reference evidence="1" key="1">
    <citation type="journal article" date="2020" name="Nature">
        <title>Giant virus diversity and host interactions through global metagenomics.</title>
        <authorList>
            <person name="Schulz F."/>
            <person name="Roux S."/>
            <person name="Paez-Espino D."/>
            <person name="Jungbluth S."/>
            <person name="Walsh D.A."/>
            <person name="Denef V.J."/>
            <person name="McMahon K.D."/>
            <person name="Konstantinidis K.T."/>
            <person name="Eloe-Fadrosh E.A."/>
            <person name="Kyrpides N.C."/>
            <person name="Woyke T."/>
        </authorList>
    </citation>
    <scope>NUCLEOTIDE SEQUENCE</scope>
    <source>
        <strain evidence="1">GVMAG-M-3300009185-7</strain>
    </source>
</reference>
<name>A0A6C0B2U4_9ZZZZ</name>
<sequence length="46" mass="5846">MEDRVRRFQDLHANKWFHLMNWVLDSLKMTGKQRYMHVKFAKEFYL</sequence>
<dbReference type="AlphaFoldDB" id="A0A6C0B2U4"/>